<dbReference type="EMBL" id="CABDUW010000307">
    <property type="protein sequence ID" value="VTJ65450.1"/>
    <property type="molecule type" value="Genomic_DNA"/>
</dbReference>
<feature type="compositionally biased region" description="Polar residues" evidence="9">
    <location>
        <begin position="149"/>
        <end position="160"/>
    </location>
</feature>
<dbReference type="PRINTS" id="PR01407">
    <property type="entry name" value="BUTYPHLNCDUF"/>
</dbReference>
<keyword evidence="4" id="KW-0479">Metal-binding</keyword>
<dbReference type="Gene3D" id="3.30.40.10">
    <property type="entry name" value="Zinc/RING finger domain, C3HC4 (zinc finger)"/>
    <property type="match status" value="1"/>
</dbReference>
<keyword evidence="5 8" id="KW-0863">Zinc-finger</keyword>
<dbReference type="PANTHER" id="PTHR25465">
    <property type="entry name" value="B-BOX DOMAIN CONTAINING"/>
    <property type="match status" value="1"/>
</dbReference>
<feature type="region of interest" description="Disordered" evidence="9">
    <location>
        <begin position="149"/>
        <end position="168"/>
    </location>
</feature>
<name>A0A5E4B8W6_MARMO</name>
<dbReference type="InterPro" id="IPR013083">
    <property type="entry name" value="Znf_RING/FYVE/PHD"/>
</dbReference>
<dbReference type="CDD" id="cd12902">
    <property type="entry name" value="SPRY_PRY_RNF135"/>
    <property type="match status" value="1"/>
</dbReference>
<keyword evidence="7" id="KW-0391">Immunity</keyword>
<keyword evidence="13" id="KW-1185">Reference proteome</keyword>
<feature type="domain" description="B30.2/SPRY" evidence="11">
    <location>
        <begin position="230"/>
        <end position="421"/>
    </location>
</feature>
<evidence type="ECO:0000313" key="13">
    <source>
        <dbReference type="Proteomes" id="UP000335636"/>
    </source>
</evidence>
<feature type="region of interest" description="Disordered" evidence="9">
    <location>
        <begin position="96"/>
        <end position="118"/>
    </location>
</feature>
<dbReference type="InterPro" id="IPR001841">
    <property type="entry name" value="Znf_RING"/>
</dbReference>
<dbReference type="GO" id="GO:0045087">
    <property type="term" value="P:innate immune response"/>
    <property type="evidence" value="ECO:0007669"/>
    <property type="project" value="UniProtKB-KW"/>
</dbReference>
<dbReference type="SUPFAM" id="SSF57850">
    <property type="entry name" value="RING/U-box"/>
    <property type="match status" value="1"/>
</dbReference>
<protein>
    <submittedName>
        <fullName evidence="12">Uncharacterized protein</fullName>
    </submittedName>
</protein>
<evidence type="ECO:0000313" key="12">
    <source>
        <dbReference type="EMBL" id="VTJ65450.1"/>
    </source>
</evidence>
<dbReference type="SMART" id="SM00184">
    <property type="entry name" value="RING"/>
    <property type="match status" value="1"/>
</dbReference>
<dbReference type="InterPro" id="IPR043136">
    <property type="entry name" value="B30.2/SPRY_sf"/>
</dbReference>
<dbReference type="AlphaFoldDB" id="A0A5E4B8W6"/>
<dbReference type="InterPro" id="IPR006574">
    <property type="entry name" value="PRY"/>
</dbReference>
<dbReference type="GO" id="GO:0045088">
    <property type="term" value="P:regulation of innate immune response"/>
    <property type="evidence" value="ECO:0007669"/>
    <property type="project" value="TreeGrafter"/>
</dbReference>
<comment type="subcellular location">
    <subcellularLocation>
        <location evidence="1">Cytoplasm</location>
    </subcellularLocation>
</comment>
<evidence type="ECO:0000259" key="10">
    <source>
        <dbReference type="PROSITE" id="PS50089"/>
    </source>
</evidence>
<reference evidence="12" key="1">
    <citation type="submission" date="2019-04" db="EMBL/GenBank/DDBJ databases">
        <authorList>
            <person name="Alioto T."/>
            <person name="Alioto T."/>
        </authorList>
    </citation>
    <scope>NUCLEOTIDE SEQUENCE [LARGE SCALE GENOMIC DNA]</scope>
</reference>
<dbReference type="Pfam" id="PF13445">
    <property type="entry name" value="zf-RING_UBOX"/>
    <property type="match status" value="1"/>
</dbReference>
<dbReference type="PROSITE" id="PS00518">
    <property type="entry name" value="ZF_RING_1"/>
    <property type="match status" value="1"/>
</dbReference>
<dbReference type="InterPro" id="IPR003877">
    <property type="entry name" value="SPRY_dom"/>
</dbReference>
<dbReference type="Pfam" id="PF00622">
    <property type="entry name" value="SPRY"/>
    <property type="match status" value="1"/>
</dbReference>
<dbReference type="GO" id="GO:0043021">
    <property type="term" value="F:ribonucleoprotein complex binding"/>
    <property type="evidence" value="ECO:0007669"/>
    <property type="project" value="TreeGrafter"/>
</dbReference>
<organism evidence="12 13">
    <name type="scientific">Marmota monax</name>
    <name type="common">Woodchuck</name>
    <dbReference type="NCBI Taxonomy" id="9995"/>
    <lineage>
        <taxon>Eukaryota</taxon>
        <taxon>Metazoa</taxon>
        <taxon>Chordata</taxon>
        <taxon>Craniata</taxon>
        <taxon>Vertebrata</taxon>
        <taxon>Euteleostomi</taxon>
        <taxon>Mammalia</taxon>
        <taxon>Eutheria</taxon>
        <taxon>Euarchontoglires</taxon>
        <taxon>Glires</taxon>
        <taxon>Rodentia</taxon>
        <taxon>Sciuromorpha</taxon>
        <taxon>Sciuridae</taxon>
        <taxon>Xerinae</taxon>
        <taxon>Marmotini</taxon>
        <taxon>Marmota</taxon>
    </lineage>
</organism>
<dbReference type="SMART" id="SM00449">
    <property type="entry name" value="SPRY"/>
    <property type="match status" value="1"/>
</dbReference>
<dbReference type="InterPro" id="IPR042723">
    <property type="entry name" value="RNF135_SPRY_PRY_dom"/>
</dbReference>
<proteinExistence type="predicted"/>
<dbReference type="Gene3D" id="2.60.120.920">
    <property type="match status" value="1"/>
</dbReference>
<evidence type="ECO:0000259" key="11">
    <source>
        <dbReference type="PROSITE" id="PS50188"/>
    </source>
</evidence>
<keyword evidence="2" id="KW-0963">Cytoplasm</keyword>
<dbReference type="InterPro" id="IPR013320">
    <property type="entry name" value="ConA-like_dom_sf"/>
</dbReference>
<gene>
    <name evidence="12" type="ORF">MONAX_5E029855</name>
</gene>
<evidence type="ECO:0000256" key="2">
    <source>
        <dbReference type="ARBA" id="ARBA00022490"/>
    </source>
</evidence>
<evidence type="ECO:0000256" key="3">
    <source>
        <dbReference type="ARBA" id="ARBA00022588"/>
    </source>
</evidence>
<dbReference type="GO" id="GO:0005737">
    <property type="term" value="C:cytoplasm"/>
    <property type="evidence" value="ECO:0007669"/>
    <property type="project" value="TreeGrafter"/>
</dbReference>
<dbReference type="SMART" id="SM00589">
    <property type="entry name" value="PRY"/>
    <property type="match status" value="1"/>
</dbReference>
<dbReference type="PROSITE" id="PS50089">
    <property type="entry name" value="ZF_RING_2"/>
    <property type="match status" value="1"/>
</dbReference>
<feature type="domain" description="RING-type" evidence="10">
    <location>
        <begin position="21"/>
        <end position="66"/>
    </location>
</feature>
<accession>A0A5E4B8W6</accession>
<evidence type="ECO:0000256" key="5">
    <source>
        <dbReference type="ARBA" id="ARBA00022771"/>
    </source>
</evidence>
<keyword evidence="6" id="KW-0862">Zinc</keyword>
<evidence type="ECO:0000256" key="9">
    <source>
        <dbReference type="SAM" id="MobiDB-lite"/>
    </source>
</evidence>
<dbReference type="GO" id="GO:0004842">
    <property type="term" value="F:ubiquitin-protein transferase activity"/>
    <property type="evidence" value="ECO:0007669"/>
    <property type="project" value="TreeGrafter"/>
</dbReference>
<dbReference type="InterPro" id="IPR027370">
    <property type="entry name" value="Znf-RING_euk"/>
</dbReference>
<dbReference type="FunFam" id="2.60.120.920:FF:000059">
    <property type="entry name" value="E3 ubiquitin-protein ligase RNF135"/>
    <property type="match status" value="1"/>
</dbReference>
<dbReference type="GO" id="GO:0008270">
    <property type="term" value="F:zinc ion binding"/>
    <property type="evidence" value="ECO:0007669"/>
    <property type="project" value="UniProtKB-KW"/>
</dbReference>
<evidence type="ECO:0000256" key="4">
    <source>
        <dbReference type="ARBA" id="ARBA00022723"/>
    </source>
</evidence>
<dbReference type="PANTHER" id="PTHR25465:SF41">
    <property type="entry name" value="E3 UBIQUITIN-PROTEIN LIGASE RNF135"/>
    <property type="match status" value="1"/>
</dbReference>
<dbReference type="PROSITE" id="PS50188">
    <property type="entry name" value="B302_SPRY"/>
    <property type="match status" value="1"/>
</dbReference>
<evidence type="ECO:0000256" key="1">
    <source>
        <dbReference type="ARBA" id="ARBA00004496"/>
    </source>
</evidence>
<comment type="caution">
    <text evidence="12">The sequence shown here is derived from an EMBL/GenBank/DDBJ whole genome shotgun (WGS) entry which is preliminary data.</text>
</comment>
<dbReference type="InterPro" id="IPR017907">
    <property type="entry name" value="Znf_RING_CS"/>
</dbReference>
<dbReference type="InterPro" id="IPR051051">
    <property type="entry name" value="E3_ubiq-ligase_TRIM/RNF"/>
</dbReference>
<evidence type="ECO:0000256" key="8">
    <source>
        <dbReference type="PROSITE-ProRule" id="PRU00175"/>
    </source>
</evidence>
<evidence type="ECO:0000256" key="7">
    <source>
        <dbReference type="ARBA" id="ARBA00022859"/>
    </source>
</evidence>
<evidence type="ECO:0000256" key="6">
    <source>
        <dbReference type="ARBA" id="ARBA00022833"/>
    </source>
</evidence>
<keyword evidence="3" id="KW-0399">Innate immunity</keyword>
<dbReference type="InterPro" id="IPR001870">
    <property type="entry name" value="B30.2/SPRY"/>
</dbReference>
<dbReference type="Proteomes" id="UP000335636">
    <property type="component" value="Unassembled WGS sequence"/>
</dbReference>
<dbReference type="InterPro" id="IPR003879">
    <property type="entry name" value="Butyrophylin_SPRY"/>
</dbReference>
<sequence length="421" mass="46650">MAGPGSSSAIPVWLTEEDLNCIICQGLLTSPATLQCGHSFCCECLRRAWGARGTGVASHPWACPTCLEGAALPPKLRKNTLLQYLADKFSRAQNELEVGPERVPSPVQGPEHRPAQPRATVPENITEVVQKLTDLVGQLVDIVKRLQRQTPLSESGQDNEVNIALSSGEDRGLTSLNLETSNTSEGRMGEILHDLEEIQKNLQENVTWKAAPEEQTQVEFPKALSSSSLPDQSCPQPRRTSRFAQWIINPTFDLGSLSCILKVSEDCRTVTVSQFRQPYPWSQERFSTSQVLCSQALSSGRHYWEVDTKCCNNWAVGVASWGMSRDRMLGRTADSWCIEWKGTGQLSAWTMVKETVLGSDRPGVVGIWLDLEERKLAFYSVASQEKLLYECEMAASSPLHPAFWLYGLTPGNSLIINQVRV</sequence>
<dbReference type="SUPFAM" id="SSF49899">
    <property type="entry name" value="Concanavalin A-like lectins/glucanases"/>
    <property type="match status" value="1"/>
</dbReference>